<reference evidence="2" key="1">
    <citation type="submission" date="2009-10" db="EMBL/GenBank/DDBJ databases">
        <title>Diversity of trophic interactions inside an arsenic-rich microbial ecosystem.</title>
        <authorList>
            <person name="Bertin P.N."/>
            <person name="Heinrich-Salmeron A."/>
            <person name="Pelletier E."/>
            <person name="Goulhen-Chollet F."/>
            <person name="Arsene-Ploetze F."/>
            <person name="Gallien S."/>
            <person name="Calteau A."/>
            <person name="Vallenet D."/>
            <person name="Casiot C."/>
            <person name="Chane-Woon-Ming B."/>
            <person name="Giloteaux L."/>
            <person name="Barakat M."/>
            <person name="Bonnefoy V."/>
            <person name="Bruneel O."/>
            <person name="Chandler M."/>
            <person name="Cleiss J."/>
            <person name="Duran R."/>
            <person name="Elbaz-Poulichet F."/>
            <person name="Fonknechten N."/>
            <person name="Lauga B."/>
            <person name="Mornico D."/>
            <person name="Ortet P."/>
            <person name="Schaeffer C."/>
            <person name="Siguier P."/>
            <person name="Alexander Thil Smith A."/>
            <person name="Van Dorsselaer A."/>
            <person name="Weissenbach J."/>
            <person name="Medigue C."/>
            <person name="Le Paslier D."/>
        </authorList>
    </citation>
    <scope>NUCLEOTIDE SEQUENCE</scope>
</reference>
<dbReference type="InterPro" id="IPR025272">
    <property type="entry name" value="SocA_Panacea"/>
</dbReference>
<accession>E6QVA4</accession>
<comment type="caution">
    <text evidence="2">The sequence shown here is derived from an EMBL/GenBank/DDBJ whole genome shotgun (WGS) entry which is preliminary data.</text>
</comment>
<feature type="domain" description="Antitoxin SocA-like Panacea" evidence="1">
    <location>
        <begin position="37"/>
        <end position="147"/>
    </location>
</feature>
<protein>
    <recommendedName>
        <fullName evidence="1">Antitoxin SocA-like Panacea domain-containing protein</fullName>
    </recommendedName>
</protein>
<dbReference type="Pfam" id="PF13274">
    <property type="entry name" value="SocA_Panacea"/>
    <property type="match status" value="1"/>
</dbReference>
<proteinExistence type="predicted"/>
<name>E6QVA4_9ZZZZ</name>
<dbReference type="AlphaFoldDB" id="E6QVA4"/>
<gene>
    <name evidence="2" type="ORF">CARN7_1990</name>
</gene>
<dbReference type="EMBL" id="CABR01000126">
    <property type="protein sequence ID" value="CBI11177.1"/>
    <property type="molecule type" value="Genomic_DNA"/>
</dbReference>
<sequence>MNFKMSSLFDERKAAQVAAYFLIRASKTGANVTLLKLMKLMYLSERLSYERFGFPIIGDSLVSMPHGPVLSRTLDLMNFGSLKDDSAWDSLIAEKAGRDVALNNHDNLTVDDLRELSESDIEVLDSIWEKFGKMSAIALREYTHDSENCPEWQDPDGSSIPIQLETLFQKLGYAPQDIEKHLSNIRKQAWINSKLSA</sequence>
<evidence type="ECO:0000313" key="2">
    <source>
        <dbReference type="EMBL" id="CBI11177.1"/>
    </source>
</evidence>
<organism evidence="2">
    <name type="scientific">mine drainage metagenome</name>
    <dbReference type="NCBI Taxonomy" id="410659"/>
    <lineage>
        <taxon>unclassified sequences</taxon>
        <taxon>metagenomes</taxon>
        <taxon>ecological metagenomes</taxon>
    </lineage>
</organism>
<evidence type="ECO:0000259" key="1">
    <source>
        <dbReference type="Pfam" id="PF13274"/>
    </source>
</evidence>